<dbReference type="GO" id="GO:0016787">
    <property type="term" value="F:hydrolase activity"/>
    <property type="evidence" value="ECO:0007669"/>
    <property type="project" value="UniProtKB-UniRule"/>
</dbReference>
<dbReference type="Gene3D" id="3.40.50.300">
    <property type="entry name" value="P-loop containing nucleotide triphosphate hydrolases"/>
    <property type="match status" value="3"/>
</dbReference>
<keyword evidence="2 5" id="KW-0378">Hydrolase</keyword>
<dbReference type="InterPro" id="IPR027785">
    <property type="entry name" value="UvrD-like_helicase_C"/>
</dbReference>
<evidence type="ECO:0000313" key="9">
    <source>
        <dbReference type="Proteomes" id="UP000008467"/>
    </source>
</evidence>
<evidence type="ECO:0000256" key="4">
    <source>
        <dbReference type="ARBA" id="ARBA00022840"/>
    </source>
</evidence>
<organism evidence="8 9">
    <name type="scientific">Cellulosilyticum lentocellum (strain ATCC 49066 / DSM 5427 / NCIMB 11756 / RHM5)</name>
    <name type="common">Clostridium lentocellum</name>
    <dbReference type="NCBI Taxonomy" id="642492"/>
    <lineage>
        <taxon>Bacteria</taxon>
        <taxon>Bacillati</taxon>
        <taxon>Bacillota</taxon>
        <taxon>Clostridia</taxon>
        <taxon>Lachnospirales</taxon>
        <taxon>Cellulosilyticaceae</taxon>
        <taxon>Cellulosilyticum</taxon>
    </lineage>
</organism>
<protein>
    <submittedName>
        <fullName evidence="8">ATP-dependent DNA helicase replicase</fullName>
    </submittedName>
</protein>
<dbReference type="PROSITE" id="PS51198">
    <property type="entry name" value="UVRD_HELICASE_ATP_BIND"/>
    <property type="match status" value="1"/>
</dbReference>
<name>F2JMV8_CELLD</name>
<keyword evidence="6" id="KW-0175">Coiled coil</keyword>
<dbReference type="KEGG" id="cle:Clole_4201"/>
<dbReference type="GO" id="GO:0043138">
    <property type="term" value="F:3'-5' DNA helicase activity"/>
    <property type="evidence" value="ECO:0007669"/>
    <property type="project" value="TreeGrafter"/>
</dbReference>
<keyword evidence="3 5" id="KW-0347">Helicase</keyword>
<dbReference type="Proteomes" id="UP000008467">
    <property type="component" value="Chromosome"/>
</dbReference>
<keyword evidence="1 5" id="KW-0547">Nucleotide-binding</keyword>
<dbReference type="eggNOG" id="COG3973">
    <property type="taxonomic scope" value="Bacteria"/>
</dbReference>
<dbReference type="GO" id="GO:0005524">
    <property type="term" value="F:ATP binding"/>
    <property type="evidence" value="ECO:0007669"/>
    <property type="project" value="UniProtKB-UniRule"/>
</dbReference>
<sequence length="738" mass="85862">MSDYEVVLKAEQVYLDKVTEFLNEQISLGGDAVDEQKRNLIALRREMWAGGVPAVDDYDRNIELTQYHTMERIETSQYEHKLGKLEKYKRVLDKPYFGRFDFTEEGESTEAVYIGYQNVMNDDTYEVMVYDWRAPIASMFYRNELGPASYEAPCGEIRGEVSLKRQYEIEKGKLDYFFDCSLTITDDMLKEALGNNASTYMKNIVETIQKEQDMIIRNKGNDVLIVQGVAGSGKTSIAMHRIAFLLYERMAEGLTSDNIMIISPNHLFGEYVSTVLPELGEENVKYSTMEDFFETYFKQSIRMRSRSSQLEYMITNKNRKAIRNTIRFKGSSQFVHMLDRLIDIYEKELIQFKDVYYAEELIADAKSLKKNFLDNPINMAVGRRLDRIQNRLEKKLRELEKAKRKELFKMLKGEGGYDVDEKVNEKLNSYRDQTLGTIRSFTKVNCFRLYEKLFKDESLFNRAASGLNLPKSSDSIRTFTAKSLRADLVTYEDGMALLYLKLKLEGERLYPQIKQVLIDEAQDYYPLQYKVLGEIFKGTQYTILGDIGQTIEKSETEDLYDEVIRCLEPKNALKLSLTKSYRSSYEISLFTSKLRDGEVGAIAFERHEEVPVIAEHENEAQELEWIEDRVKTYQKEGYETIAIICKSQKQVNHVYSKLSRKLDIHQLNPEEEGYQKGIHIMPVYMAKGLEYDAVIVYEVNEVNYDEPEDKQLLYIACTRALHRLALCHTGEVSHFLKI</sequence>
<accession>F2JMV8</accession>
<feature type="domain" description="UvrD-like helicase ATP-binding" evidence="7">
    <location>
        <begin position="207"/>
        <end position="584"/>
    </location>
</feature>
<keyword evidence="9" id="KW-1185">Reference proteome</keyword>
<dbReference type="PANTHER" id="PTHR11070:SF17">
    <property type="entry name" value="DNA HELICASE IV"/>
    <property type="match status" value="1"/>
</dbReference>
<dbReference type="Pfam" id="PF13538">
    <property type="entry name" value="UvrD_C_2"/>
    <property type="match status" value="1"/>
</dbReference>
<dbReference type="InterPro" id="IPR000212">
    <property type="entry name" value="DNA_helicase_UvrD/REP"/>
</dbReference>
<dbReference type="GO" id="GO:0000725">
    <property type="term" value="P:recombinational repair"/>
    <property type="evidence" value="ECO:0007669"/>
    <property type="project" value="TreeGrafter"/>
</dbReference>
<evidence type="ECO:0000256" key="6">
    <source>
        <dbReference type="SAM" id="Coils"/>
    </source>
</evidence>
<proteinExistence type="predicted"/>
<feature type="coiled-coil region" evidence="6">
    <location>
        <begin position="382"/>
        <end position="409"/>
    </location>
</feature>
<dbReference type="AlphaFoldDB" id="F2JMV8"/>
<dbReference type="GO" id="GO:0003677">
    <property type="term" value="F:DNA binding"/>
    <property type="evidence" value="ECO:0007669"/>
    <property type="project" value="InterPro"/>
</dbReference>
<dbReference type="RefSeq" id="WP_013659144.1">
    <property type="nucleotide sequence ID" value="NC_015275.1"/>
</dbReference>
<feature type="binding site" evidence="5">
    <location>
        <begin position="228"/>
        <end position="235"/>
    </location>
    <ligand>
        <name>ATP</name>
        <dbReference type="ChEBI" id="CHEBI:30616"/>
    </ligand>
</feature>
<dbReference type="EMBL" id="CP002582">
    <property type="protein sequence ID" value="ADZ85873.1"/>
    <property type="molecule type" value="Genomic_DNA"/>
</dbReference>
<reference evidence="8 9" key="1">
    <citation type="journal article" date="2011" name="J. Bacteriol.">
        <title>Complete genome sequence of the cellulose-degrading bacterium Cellulosilyticum lentocellum.</title>
        <authorList>
            <consortium name="US DOE Joint Genome Institute"/>
            <person name="Miller D.A."/>
            <person name="Suen G."/>
            <person name="Bruce D."/>
            <person name="Copeland A."/>
            <person name="Cheng J.F."/>
            <person name="Detter C."/>
            <person name="Goodwin L.A."/>
            <person name="Han C.S."/>
            <person name="Hauser L.J."/>
            <person name="Land M.L."/>
            <person name="Lapidus A."/>
            <person name="Lucas S."/>
            <person name="Meincke L."/>
            <person name="Pitluck S."/>
            <person name="Tapia R."/>
            <person name="Teshima H."/>
            <person name="Woyke T."/>
            <person name="Fox B.G."/>
            <person name="Angert E.R."/>
            <person name="Currie C.R."/>
        </authorList>
    </citation>
    <scope>NUCLEOTIDE SEQUENCE [LARGE SCALE GENOMIC DNA]</scope>
    <source>
        <strain evidence="9">ATCC 49066 / DSM 5427 / NCIMB 11756 / RHM5</strain>
    </source>
</reference>
<dbReference type="SUPFAM" id="SSF52540">
    <property type="entry name" value="P-loop containing nucleoside triphosphate hydrolases"/>
    <property type="match status" value="1"/>
</dbReference>
<keyword evidence="4 5" id="KW-0067">ATP-binding</keyword>
<gene>
    <name evidence="8" type="ordered locus">Clole_4201</name>
</gene>
<dbReference type="STRING" id="642492.Clole_4201"/>
<dbReference type="Pfam" id="PF00580">
    <property type="entry name" value="UvrD-helicase"/>
    <property type="match status" value="1"/>
</dbReference>
<evidence type="ECO:0000256" key="1">
    <source>
        <dbReference type="ARBA" id="ARBA00022741"/>
    </source>
</evidence>
<evidence type="ECO:0000259" key="7">
    <source>
        <dbReference type="PROSITE" id="PS51198"/>
    </source>
</evidence>
<dbReference type="HOGENOM" id="CLU_010312_4_0_9"/>
<evidence type="ECO:0000313" key="8">
    <source>
        <dbReference type="EMBL" id="ADZ85873.1"/>
    </source>
</evidence>
<evidence type="ECO:0000256" key="2">
    <source>
        <dbReference type="ARBA" id="ARBA00022801"/>
    </source>
</evidence>
<dbReference type="InterPro" id="IPR027417">
    <property type="entry name" value="P-loop_NTPase"/>
</dbReference>
<dbReference type="InterPro" id="IPR014016">
    <property type="entry name" value="UvrD-like_ATP-bd"/>
</dbReference>
<dbReference type="PANTHER" id="PTHR11070">
    <property type="entry name" value="UVRD / RECB / PCRA DNA HELICASE FAMILY MEMBER"/>
    <property type="match status" value="1"/>
</dbReference>
<dbReference type="GO" id="GO:0005829">
    <property type="term" value="C:cytosol"/>
    <property type="evidence" value="ECO:0007669"/>
    <property type="project" value="TreeGrafter"/>
</dbReference>
<evidence type="ECO:0000256" key="5">
    <source>
        <dbReference type="PROSITE-ProRule" id="PRU00560"/>
    </source>
</evidence>
<evidence type="ECO:0000256" key="3">
    <source>
        <dbReference type="ARBA" id="ARBA00022806"/>
    </source>
</evidence>